<dbReference type="AlphaFoldDB" id="A0A517YIU1"/>
<accession>A0A517YIU1</accession>
<protein>
    <recommendedName>
        <fullName evidence="3">Carboxypeptidase regulatory-like domain-containing protein</fullName>
    </recommendedName>
</protein>
<name>A0A517YIU1_9BACT</name>
<reference evidence="1 2" key="1">
    <citation type="submission" date="2019-02" db="EMBL/GenBank/DDBJ databases">
        <title>Deep-cultivation of Planctomycetes and their phenomic and genomic characterization uncovers novel biology.</title>
        <authorList>
            <person name="Wiegand S."/>
            <person name="Jogler M."/>
            <person name="Boedeker C."/>
            <person name="Pinto D."/>
            <person name="Vollmers J."/>
            <person name="Rivas-Marin E."/>
            <person name="Kohn T."/>
            <person name="Peeters S.H."/>
            <person name="Heuer A."/>
            <person name="Rast P."/>
            <person name="Oberbeckmann S."/>
            <person name="Bunk B."/>
            <person name="Jeske O."/>
            <person name="Meyerdierks A."/>
            <person name="Storesund J.E."/>
            <person name="Kallscheuer N."/>
            <person name="Luecker S."/>
            <person name="Lage O.M."/>
            <person name="Pohl T."/>
            <person name="Merkel B.J."/>
            <person name="Hornburger P."/>
            <person name="Mueller R.-W."/>
            <person name="Bruemmer F."/>
            <person name="Labrenz M."/>
            <person name="Spormann A.M."/>
            <person name="Op den Camp H."/>
            <person name="Overmann J."/>
            <person name="Amann R."/>
            <person name="Jetten M.S.M."/>
            <person name="Mascher T."/>
            <person name="Medema M.H."/>
            <person name="Devos D.P."/>
            <person name="Kaster A.-K."/>
            <person name="Ovreas L."/>
            <person name="Rohde M."/>
            <person name="Galperin M.Y."/>
            <person name="Jogler C."/>
        </authorList>
    </citation>
    <scope>NUCLEOTIDE SEQUENCE [LARGE SCALE GENOMIC DNA]</scope>
    <source>
        <strain evidence="1 2">ETA_A8</strain>
    </source>
</reference>
<proteinExistence type="predicted"/>
<evidence type="ECO:0008006" key="3">
    <source>
        <dbReference type="Google" id="ProtNLM"/>
    </source>
</evidence>
<organism evidence="1 2">
    <name type="scientific">Anatilimnocola aggregata</name>
    <dbReference type="NCBI Taxonomy" id="2528021"/>
    <lineage>
        <taxon>Bacteria</taxon>
        <taxon>Pseudomonadati</taxon>
        <taxon>Planctomycetota</taxon>
        <taxon>Planctomycetia</taxon>
        <taxon>Pirellulales</taxon>
        <taxon>Pirellulaceae</taxon>
        <taxon>Anatilimnocola</taxon>
    </lineage>
</organism>
<gene>
    <name evidence="1" type="ORF">ETAA8_52510</name>
</gene>
<dbReference type="RefSeq" id="WP_145095097.1">
    <property type="nucleotide sequence ID" value="NZ_CP036274.1"/>
</dbReference>
<keyword evidence="2" id="KW-1185">Reference proteome</keyword>
<evidence type="ECO:0000313" key="2">
    <source>
        <dbReference type="Proteomes" id="UP000315017"/>
    </source>
</evidence>
<dbReference type="EMBL" id="CP036274">
    <property type="protein sequence ID" value="QDU30132.1"/>
    <property type="molecule type" value="Genomic_DNA"/>
</dbReference>
<evidence type="ECO:0000313" key="1">
    <source>
        <dbReference type="EMBL" id="QDU30132.1"/>
    </source>
</evidence>
<sequence length="143" mass="14980">MSVDRSFRVPQGIIAGLALLFVVAGCGPSQSGPKRYPVSGTVTFNRKPVPKGFITLEPSIEQGNSGPGGGAEIVNGKYDTTLEQGVVGGAYKVRIVGTDGVPATIEGETLADGQPLFEPYETTVEFPLEKTVKDFEVGKPAPQ</sequence>
<dbReference type="KEGG" id="aagg:ETAA8_52510"/>
<dbReference type="Proteomes" id="UP000315017">
    <property type="component" value="Chromosome"/>
</dbReference>
<dbReference type="OrthoDB" id="289094at2"/>
<dbReference type="PROSITE" id="PS51257">
    <property type="entry name" value="PROKAR_LIPOPROTEIN"/>
    <property type="match status" value="1"/>
</dbReference>